<sequence>MGHHRFAAVARVQRGQSMTEFLVALLVLLPLFLAVTYAGRYADLLQTSTQASRYAAMQRAIEPSTARLSDAKLQDQTRVRFFTNTDLLHSGRLQSDDSAAIYSADEALPSNWRSLSGAPLLAKLDDVKLSFHGESMYGDTPLGKYGKATTGKGYTQPKSARLEVTLLNRMDQTSDAPPPLKLAAATATVGDRWNTAGIADTTKTVERIVPSGKLEPLNMLIDPFVYLFEGGGHDFQFGCTKVDVVPSHRIKGSQSLDSCR</sequence>
<accession>A0A643FG65</accession>
<comment type="caution">
    <text evidence="1">The sequence shown here is derived from an EMBL/GenBank/DDBJ whole genome shotgun (WGS) entry which is preliminary data.</text>
</comment>
<dbReference type="OrthoDB" id="8908989at2"/>
<dbReference type="RefSeq" id="WP_151122553.1">
    <property type="nucleotide sequence ID" value="NZ_CP088081.1"/>
</dbReference>
<evidence type="ECO:0000313" key="2">
    <source>
        <dbReference type="Proteomes" id="UP000430120"/>
    </source>
</evidence>
<keyword evidence="2" id="KW-1185">Reference proteome</keyword>
<organism evidence="1 2">
    <name type="scientific">Ideonella dechloratans</name>
    <dbReference type="NCBI Taxonomy" id="36863"/>
    <lineage>
        <taxon>Bacteria</taxon>
        <taxon>Pseudomonadati</taxon>
        <taxon>Pseudomonadota</taxon>
        <taxon>Betaproteobacteria</taxon>
        <taxon>Burkholderiales</taxon>
        <taxon>Sphaerotilaceae</taxon>
        <taxon>Ideonella</taxon>
    </lineage>
</organism>
<gene>
    <name evidence="1" type="ORF">F7Q92_03585</name>
</gene>
<dbReference type="EMBL" id="VZPB01000005">
    <property type="protein sequence ID" value="KAB0584603.1"/>
    <property type="molecule type" value="Genomic_DNA"/>
</dbReference>
<reference evidence="1 2" key="1">
    <citation type="submission" date="2019-09" db="EMBL/GenBank/DDBJ databases">
        <title>Draft genome sequences of 48 bacterial type strains from the CCUG.</title>
        <authorList>
            <person name="Tunovic T."/>
            <person name="Pineiro-Iglesias B."/>
            <person name="Unosson C."/>
            <person name="Inganas E."/>
            <person name="Ohlen M."/>
            <person name="Cardew S."/>
            <person name="Jensie-Markopoulos S."/>
            <person name="Salva-Serra F."/>
            <person name="Jaen-Luchoro D."/>
            <person name="Karlsson R."/>
            <person name="Svensson-Stadler L."/>
            <person name="Chun J."/>
            <person name="Moore E."/>
        </authorList>
    </citation>
    <scope>NUCLEOTIDE SEQUENCE [LARGE SCALE GENOMIC DNA]</scope>
    <source>
        <strain evidence="1 2">CCUG 30977</strain>
    </source>
</reference>
<dbReference type="Proteomes" id="UP000430120">
    <property type="component" value="Unassembled WGS sequence"/>
</dbReference>
<name>A0A643FG65_IDEDE</name>
<evidence type="ECO:0000313" key="1">
    <source>
        <dbReference type="EMBL" id="KAB0584603.1"/>
    </source>
</evidence>
<proteinExistence type="predicted"/>
<dbReference type="AlphaFoldDB" id="A0A643FG65"/>
<protein>
    <submittedName>
        <fullName evidence="1">Uncharacterized protein</fullName>
    </submittedName>
</protein>